<dbReference type="InterPro" id="IPR013424">
    <property type="entry name" value="Ice-binding_C"/>
</dbReference>
<evidence type="ECO:0000259" key="2">
    <source>
        <dbReference type="Pfam" id="PF07589"/>
    </source>
</evidence>
<keyword evidence="1" id="KW-0732">Signal</keyword>
<evidence type="ECO:0000313" key="3">
    <source>
        <dbReference type="EMBL" id="MCE4554678.1"/>
    </source>
</evidence>
<gene>
    <name evidence="3" type="ORF">LXT13_09530</name>
</gene>
<dbReference type="Proteomes" id="UP001200741">
    <property type="component" value="Unassembled WGS sequence"/>
</dbReference>
<feature type="signal peptide" evidence="1">
    <location>
        <begin position="1"/>
        <end position="21"/>
    </location>
</feature>
<feature type="domain" description="Ice-binding protein C-terminal" evidence="2">
    <location>
        <begin position="605"/>
        <end position="628"/>
    </location>
</feature>
<comment type="caution">
    <text evidence="3">The sequence shown here is derived from an EMBL/GenBank/DDBJ whole genome shotgun (WGS) entry which is preliminary data.</text>
</comment>
<dbReference type="EMBL" id="JAJTWU010000003">
    <property type="protein sequence ID" value="MCE4554678.1"/>
    <property type="molecule type" value="Genomic_DNA"/>
</dbReference>
<sequence>MKAFQRLALCAALSTALPAFADLIDDLNGDGTTAPPTPRVWWTGGPKVSVDQPRFRLDLSQNWSSALAMPDDVGFGSGARTTSLTNGGSFVARSMRFDGYEAYTLDGNAIQLQGNLYNGSTVRQIIAAELVPTGGSSQSWDGGGAGMDVRLTSQVADRLTMMNINANVVGTFKLKREIMSPDYGRGVALNLTYGGLNTPGGAAITGGWEQASMLLVRSTWTSGNTLQIGGGTKSAQVELQKSARIDAHQLTLAQNGRLTLDGGDLSFDSMSRSGNGLLNWVRGTVEARGALELGALGPTVALSNDRFLKVAGTLTVASGQTLTMTGKSLLTTPELHLAGGVLQVNMLGGEAPVLSGYGQWRGSVTGATTINAAGGRLRIGDETRAGAVMLSGPMTLAAGASVQLDSLDLAHLGSSTTLVAGNVLASAHGIALDTGRQLFARNGGTLQGLFVNDGTVSTRRRQGGSSAGAGLLTLVGDVTGTGRFDGAFSFLDGLSPGANLGTGMGTLAFGGSEVWLGPQSSLTLDIAAGPNGWTGDRLDGIGRLHAGGELHLRFHGVVPQAGQSWQALSFSQLDGSFSHITLEGLDGWQVDGTQLLASGRISVTAVPEPASVALLALGLAVLPWCRRRSSSWNQNAAR</sequence>
<evidence type="ECO:0000256" key="1">
    <source>
        <dbReference type="SAM" id="SignalP"/>
    </source>
</evidence>
<dbReference type="Pfam" id="PF07589">
    <property type="entry name" value="PEP-CTERM"/>
    <property type="match status" value="1"/>
</dbReference>
<dbReference type="RefSeq" id="WP_233371689.1">
    <property type="nucleotide sequence ID" value="NZ_JAJTWU010000003.1"/>
</dbReference>
<name>A0ABS8XS30_9BURK</name>
<protein>
    <submittedName>
        <fullName evidence="3">PEP-CTERM sorting domain-containing protein</fullName>
    </submittedName>
</protein>
<dbReference type="NCBIfam" id="TIGR02595">
    <property type="entry name" value="PEP_CTERM"/>
    <property type="match status" value="1"/>
</dbReference>
<proteinExistence type="predicted"/>
<feature type="chain" id="PRO_5047409993" evidence="1">
    <location>
        <begin position="22"/>
        <end position="638"/>
    </location>
</feature>
<evidence type="ECO:0000313" key="4">
    <source>
        <dbReference type="Proteomes" id="UP001200741"/>
    </source>
</evidence>
<organism evidence="3 4">
    <name type="scientific">Pelomonas cellulosilytica</name>
    <dbReference type="NCBI Taxonomy" id="2906762"/>
    <lineage>
        <taxon>Bacteria</taxon>
        <taxon>Pseudomonadati</taxon>
        <taxon>Pseudomonadota</taxon>
        <taxon>Betaproteobacteria</taxon>
        <taxon>Burkholderiales</taxon>
        <taxon>Sphaerotilaceae</taxon>
        <taxon>Roseateles</taxon>
    </lineage>
</organism>
<reference evidence="3 4" key="1">
    <citation type="submission" date="2021-12" db="EMBL/GenBank/DDBJ databases">
        <title>Genome seq of P8.</title>
        <authorList>
            <person name="Seo T."/>
        </authorList>
    </citation>
    <scope>NUCLEOTIDE SEQUENCE [LARGE SCALE GENOMIC DNA]</scope>
    <source>
        <strain evidence="3 4">P8</strain>
    </source>
</reference>
<keyword evidence="4" id="KW-1185">Reference proteome</keyword>
<accession>A0ABS8XS30</accession>